<dbReference type="AlphaFoldDB" id="A0A4P9WM95"/>
<gene>
    <name evidence="1" type="ORF">BDK51DRAFT_28366</name>
</gene>
<dbReference type="Proteomes" id="UP000269721">
    <property type="component" value="Unassembled WGS sequence"/>
</dbReference>
<name>A0A4P9WM95_9FUNG</name>
<reference evidence="2" key="1">
    <citation type="journal article" date="2018" name="Nat. Microbiol.">
        <title>Leveraging single-cell genomics to expand the fungal tree of life.</title>
        <authorList>
            <person name="Ahrendt S.R."/>
            <person name="Quandt C.A."/>
            <person name="Ciobanu D."/>
            <person name="Clum A."/>
            <person name="Salamov A."/>
            <person name="Andreopoulos B."/>
            <person name="Cheng J.F."/>
            <person name="Woyke T."/>
            <person name="Pelin A."/>
            <person name="Henrissat B."/>
            <person name="Reynolds N.K."/>
            <person name="Benny G.L."/>
            <person name="Smith M.E."/>
            <person name="James T.Y."/>
            <person name="Grigoriev I.V."/>
        </authorList>
    </citation>
    <scope>NUCLEOTIDE SEQUENCE [LARGE SCALE GENOMIC DNA]</scope>
</reference>
<evidence type="ECO:0000313" key="2">
    <source>
        <dbReference type="Proteomes" id="UP000269721"/>
    </source>
</evidence>
<organism evidence="1 2">
    <name type="scientific">Blyttiomyces helicus</name>
    <dbReference type="NCBI Taxonomy" id="388810"/>
    <lineage>
        <taxon>Eukaryota</taxon>
        <taxon>Fungi</taxon>
        <taxon>Fungi incertae sedis</taxon>
        <taxon>Chytridiomycota</taxon>
        <taxon>Chytridiomycota incertae sedis</taxon>
        <taxon>Chytridiomycetes</taxon>
        <taxon>Chytridiomycetes incertae sedis</taxon>
        <taxon>Blyttiomyces</taxon>
    </lineage>
</organism>
<proteinExistence type="predicted"/>
<accession>A0A4P9WM95</accession>
<keyword evidence="2" id="KW-1185">Reference proteome</keyword>
<dbReference type="EMBL" id="KZ993979">
    <property type="protein sequence ID" value="RKO94191.1"/>
    <property type="molecule type" value="Genomic_DNA"/>
</dbReference>
<protein>
    <submittedName>
        <fullName evidence="1">Uncharacterized protein</fullName>
    </submittedName>
</protein>
<evidence type="ECO:0000313" key="1">
    <source>
        <dbReference type="EMBL" id="RKO94191.1"/>
    </source>
</evidence>
<sequence>MFCMVGVSQGWITFGNENILNKFRWRVANNSSVVFVAKALSLTKECPDLSLWLERLTEIVISPLAEVPHCLLAPAEDLPETSMDIAILTGIWHNTIHPNTADVSAFLNWTSRSASSFETLPLDTFMYS</sequence>